<evidence type="ECO:0000256" key="5">
    <source>
        <dbReference type="ARBA" id="ARBA00022597"/>
    </source>
</evidence>
<keyword evidence="15" id="KW-1185">Reference proteome</keyword>
<evidence type="ECO:0000256" key="7">
    <source>
        <dbReference type="ARBA" id="ARBA00022741"/>
    </source>
</evidence>
<dbReference type="SUPFAM" id="SSF52540">
    <property type="entry name" value="P-loop containing nucleoside triphosphate hydrolases"/>
    <property type="match status" value="2"/>
</dbReference>
<dbReference type="RefSeq" id="WP_266256610.1">
    <property type="nucleotide sequence ID" value="NZ_JAMXWF010000002.1"/>
</dbReference>
<dbReference type="EMBL" id="JAMXWF010000002">
    <property type="protein sequence ID" value="MDQ6406252.1"/>
    <property type="molecule type" value="Genomic_DNA"/>
</dbReference>
<dbReference type="Gene3D" id="3.40.50.300">
    <property type="entry name" value="P-loop containing nucleotide triphosphate hydrolases"/>
    <property type="match status" value="2"/>
</dbReference>
<evidence type="ECO:0000313" key="16">
    <source>
        <dbReference type="Proteomes" id="UP001242288"/>
    </source>
</evidence>
<dbReference type="Proteomes" id="UP001209412">
    <property type="component" value="Unassembled WGS sequence"/>
</dbReference>
<evidence type="ECO:0000256" key="9">
    <source>
        <dbReference type="ARBA" id="ARBA00022967"/>
    </source>
</evidence>
<keyword evidence="3" id="KW-1003">Cell membrane</keyword>
<sequence>MSEPVAVAAASSPQVPLIRVAGVTKRFGGVQALRGVSLDVLPGEVHALLGENGAGKSTLIKILSGVHTYDDGVIEIDGQKVAFDSPARSREAGVAVVYQDLSLVESLSVGANLMLGREPRTRLGFVKNRQLMATVSEFLRSHGIPLDPRTAVGALPFAYRQMTEICKALMGDVRVLILDEPTSALTGGEEQILFAAIRAVTNRGVGVIYVTHRLNEVFRISQRVTVFRDGANAGTFSTAETDMKELVAAIVGPGHAALQARERTAVGATGDESAVGPQTSATPNAPTVPVLKLSNVSNDRLHDVDLTVRPGEIHGLAGLIGSGRTEILQTIFGIRKIDAGAIEIGGQSRSRITPAEAIQLGVALVPEDRHLEGLVLDHSIERNLTLPRLPQFSRWGWLRSQAAVNQAKRSMKELAVKAPGSSTAVKFLSGGNQQKVVFAKWNHPRPTLLLLDEPTVGVDVGAREEIYGVVHDAARAGTAVLVVSSDLDELLRLCGRISIVADGSIVKTVERAELANAEALHHLIQLSRSSIESPEGTSFESPKGTSFGAHTK</sequence>
<dbReference type="FunFam" id="3.40.50.300:FF:000127">
    <property type="entry name" value="Ribose import ATP-binding protein RbsA"/>
    <property type="match status" value="1"/>
</dbReference>
<dbReference type="EMBL" id="JAPKHW010000002">
    <property type="protein sequence ID" value="MCX4144419.1"/>
    <property type="molecule type" value="Genomic_DNA"/>
</dbReference>
<evidence type="ECO:0000256" key="10">
    <source>
        <dbReference type="ARBA" id="ARBA00023136"/>
    </source>
</evidence>
<dbReference type="PANTHER" id="PTHR43790">
    <property type="entry name" value="CARBOHYDRATE TRANSPORT ATP-BINDING PROTEIN MG119-RELATED"/>
    <property type="match status" value="1"/>
</dbReference>
<feature type="domain" description="ABC transporter" evidence="12">
    <location>
        <begin position="285"/>
        <end position="527"/>
    </location>
</feature>
<feature type="compositionally biased region" description="Polar residues" evidence="11">
    <location>
        <begin position="531"/>
        <end position="544"/>
    </location>
</feature>
<dbReference type="PROSITE" id="PS50893">
    <property type="entry name" value="ABC_TRANSPORTER_2"/>
    <property type="match status" value="2"/>
</dbReference>
<dbReference type="SMART" id="SM00382">
    <property type="entry name" value="AAA"/>
    <property type="match status" value="2"/>
</dbReference>
<dbReference type="AlphaFoldDB" id="A0AAP5EU39"/>
<evidence type="ECO:0000256" key="11">
    <source>
        <dbReference type="SAM" id="MobiDB-lite"/>
    </source>
</evidence>
<organism evidence="14 16">
    <name type="scientific">Paraburkholderia madseniana</name>
    <dbReference type="NCBI Taxonomy" id="2599607"/>
    <lineage>
        <taxon>Bacteria</taxon>
        <taxon>Pseudomonadati</taxon>
        <taxon>Pseudomonadota</taxon>
        <taxon>Betaproteobacteria</taxon>
        <taxon>Burkholderiales</taxon>
        <taxon>Burkholderiaceae</taxon>
        <taxon>Paraburkholderia</taxon>
    </lineage>
</organism>
<evidence type="ECO:0000256" key="2">
    <source>
        <dbReference type="ARBA" id="ARBA00022448"/>
    </source>
</evidence>
<feature type="domain" description="ABC transporter" evidence="12">
    <location>
        <begin position="18"/>
        <end position="254"/>
    </location>
</feature>
<evidence type="ECO:0000259" key="12">
    <source>
        <dbReference type="PROSITE" id="PS50893"/>
    </source>
</evidence>
<dbReference type="InterPro" id="IPR050107">
    <property type="entry name" value="ABC_carbohydrate_import_ATPase"/>
</dbReference>
<dbReference type="GO" id="GO:0005524">
    <property type="term" value="F:ATP binding"/>
    <property type="evidence" value="ECO:0007669"/>
    <property type="project" value="UniProtKB-KW"/>
</dbReference>
<dbReference type="InterPro" id="IPR027417">
    <property type="entry name" value="P-loop_NTPase"/>
</dbReference>
<keyword evidence="9" id="KW-1278">Translocase</keyword>
<gene>
    <name evidence="14" type="ORF">NIE36_03360</name>
    <name evidence="13" type="ORF">OSB80_03365</name>
</gene>
<accession>A0AAP5EU39</accession>
<evidence type="ECO:0000313" key="14">
    <source>
        <dbReference type="EMBL" id="MDQ6406252.1"/>
    </source>
</evidence>
<evidence type="ECO:0000256" key="6">
    <source>
        <dbReference type="ARBA" id="ARBA00022737"/>
    </source>
</evidence>
<name>A0AAP5EU39_9BURK</name>
<evidence type="ECO:0000256" key="1">
    <source>
        <dbReference type="ARBA" id="ARBA00004202"/>
    </source>
</evidence>
<dbReference type="CDD" id="cd03215">
    <property type="entry name" value="ABC_Carb_Monos_II"/>
    <property type="match status" value="1"/>
</dbReference>
<keyword evidence="8 14" id="KW-0067">ATP-binding</keyword>
<dbReference type="PANTHER" id="PTHR43790:SF9">
    <property type="entry name" value="GALACTOFURANOSE TRANSPORTER ATP-BINDING PROTEIN YTFR"/>
    <property type="match status" value="1"/>
</dbReference>
<evidence type="ECO:0000256" key="8">
    <source>
        <dbReference type="ARBA" id="ARBA00022840"/>
    </source>
</evidence>
<feature type="region of interest" description="Disordered" evidence="11">
    <location>
        <begin position="531"/>
        <end position="552"/>
    </location>
</feature>
<dbReference type="InterPro" id="IPR003439">
    <property type="entry name" value="ABC_transporter-like_ATP-bd"/>
</dbReference>
<dbReference type="InterPro" id="IPR003593">
    <property type="entry name" value="AAA+_ATPase"/>
</dbReference>
<keyword evidence="10" id="KW-0472">Membrane</keyword>
<evidence type="ECO:0000313" key="15">
    <source>
        <dbReference type="Proteomes" id="UP001209412"/>
    </source>
</evidence>
<dbReference type="GO" id="GO:0005886">
    <property type="term" value="C:plasma membrane"/>
    <property type="evidence" value="ECO:0007669"/>
    <property type="project" value="UniProtKB-SubCell"/>
</dbReference>
<evidence type="ECO:0000256" key="4">
    <source>
        <dbReference type="ARBA" id="ARBA00022519"/>
    </source>
</evidence>
<keyword evidence="2" id="KW-0813">Transport</keyword>
<dbReference type="GO" id="GO:0016887">
    <property type="term" value="F:ATP hydrolysis activity"/>
    <property type="evidence" value="ECO:0007669"/>
    <property type="project" value="InterPro"/>
</dbReference>
<dbReference type="CDD" id="cd03216">
    <property type="entry name" value="ABC_Carb_Monos_I"/>
    <property type="match status" value="1"/>
</dbReference>
<keyword evidence="5" id="KW-0762">Sugar transport</keyword>
<protein>
    <submittedName>
        <fullName evidence="14">Sugar ABC transporter ATP-binding protein</fullName>
    </submittedName>
</protein>
<comment type="subcellular location">
    <subcellularLocation>
        <location evidence="1">Cell membrane</location>
        <topology evidence="1">Peripheral membrane protein</topology>
    </subcellularLocation>
</comment>
<keyword evidence="4" id="KW-0997">Cell inner membrane</keyword>
<proteinExistence type="predicted"/>
<evidence type="ECO:0000313" key="13">
    <source>
        <dbReference type="EMBL" id="MCX4144419.1"/>
    </source>
</evidence>
<dbReference type="Proteomes" id="UP001242288">
    <property type="component" value="Unassembled WGS sequence"/>
</dbReference>
<dbReference type="Pfam" id="PF00005">
    <property type="entry name" value="ABC_tran"/>
    <property type="match status" value="2"/>
</dbReference>
<keyword evidence="6" id="KW-0677">Repeat</keyword>
<reference evidence="14" key="1">
    <citation type="submission" date="2022-06" db="EMBL/GenBank/DDBJ databases">
        <title>PHB producers.</title>
        <authorList>
            <person name="Besaury L."/>
        </authorList>
    </citation>
    <scope>NUCLEOTIDE SEQUENCE</scope>
    <source>
        <strain evidence="14 15">SEWS6</strain>
    </source>
</reference>
<evidence type="ECO:0000256" key="3">
    <source>
        <dbReference type="ARBA" id="ARBA00022475"/>
    </source>
</evidence>
<comment type="caution">
    <text evidence="14">The sequence shown here is derived from an EMBL/GenBank/DDBJ whole genome shotgun (WGS) entry which is preliminary data.</text>
</comment>
<keyword evidence="7" id="KW-0547">Nucleotide-binding</keyword>